<evidence type="ECO:0000256" key="1">
    <source>
        <dbReference type="SAM" id="MobiDB-lite"/>
    </source>
</evidence>
<name>A0AAD3QUT5_LATJO</name>
<evidence type="ECO:0000313" key="3">
    <source>
        <dbReference type="Proteomes" id="UP001279410"/>
    </source>
</evidence>
<feature type="compositionally biased region" description="Basic and acidic residues" evidence="1">
    <location>
        <begin position="86"/>
        <end position="97"/>
    </location>
</feature>
<gene>
    <name evidence="2" type="ORF">AKAME5_000000900</name>
</gene>
<feature type="region of interest" description="Disordered" evidence="1">
    <location>
        <begin position="59"/>
        <end position="110"/>
    </location>
</feature>
<protein>
    <submittedName>
        <fullName evidence="2">Uncharacterized protein</fullName>
    </submittedName>
</protein>
<dbReference type="EMBL" id="BRZM01000001">
    <property type="protein sequence ID" value="GLD45497.1"/>
    <property type="molecule type" value="Genomic_DNA"/>
</dbReference>
<dbReference type="Proteomes" id="UP001279410">
    <property type="component" value="Unassembled WGS sequence"/>
</dbReference>
<evidence type="ECO:0000313" key="2">
    <source>
        <dbReference type="EMBL" id="GLD45497.1"/>
    </source>
</evidence>
<feature type="compositionally biased region" description="Polar residues" evidence="1">
    <location>
        <begin position="59"/>
        <end position="75"/>
    </location>
</feature>
<keyword evidence="3" id="KW-1185">Reference proteome</keyword>
<comment type="caution">
    <text evidence="2">The sequence shown here is derived from an EMBL/GenBank/DDBJ whole genome shotgun (WGS) entry which is preliminary data.</text>
</comment>
<reference evidence="2" key="1">
    <citation type="submission" date="2022-08" db="EMBL/GenBank/DDBJ databases">
        <title>Genome sequencing of akame (Lates japonicus).</title>
        <authorList>
            <person name="Hashiguchi Y."/>
            <person name="Takahashi H."/>
        </authorList>
    </citation>
    <scope>NUCLEOTIDE SEQUENCE</scope>
    <source>
        <strain evidence="2">Kochi</strain>
    </source>
</reference>
<proteinExistence type="predicted"/>
<accession>A0AAD3QUT5</accession>
<dbReference type="AlphaFoldDB" id="A0AAD3QUT5"/>
<organism evidence="2 3">
    <name type="scientific">Lates japonicus</name>
    <name type="common">Japanese lates</name>
    <dbReference type="NCBI Taxonomy" id="270547"/>
    <lineage>
        <taxon>Eukaryota</taxon>
        <taxon>Metazoa</taxon>
        <taxon>Chordata</taxon>
        <taxon>Craniata</taxon>
        <taxon>Vertebrata</taxon>
        <taxon>Euteleostomi</taxon>
        <taxon>Actinopterygii</taxon>
        <taxon>Neopterygii</taxon>
        <taxon>Teleostei</taxon>
        <taxon>Neoteleostei</taxon>
        <taxon>Acanthomorphata</taxon>
        <taxon>Carangaria</taxon>
        <taxon>Carangaria incertae sedis</taxon>
        <taxon>Centropomidae</taxon>
        <taxon>Lates</taxon>
    </lineage>
</organism>
<sequence length="110" mass="11725">MRPPSHHEALCTARVLRLGRGSPEVLFTKNMARVSPKGTKATATSANAQELLATASSTISKHAYTSSNSRSQSPVLSPMPDSDPDTPGRPDGKRLKGDISLTDLQNNMLP</sequence>